<evidence type="ECO:0000256" key="5">
    <source>
        <dbReference type="ARBA" id="ARBA00022801"/>
    </source>
</evidence>
<accession>A0A0F7KN65</accession>
<evidence type="ECO:0000256" key="6">
    <source>
        <dbReference type="ARBA" id="ARBA00022837"/>
    </source>
</evidence>
<dbReference type="KEGG" id="aay:WYH_00925"/>
<evidence type="ECO:0000313" key="8">
    <source>
        <dbReference type="EMBL" id="AKH41973.1"/>
    </source>
</evidence>
<comment type="similarity">
    <text evidence="1">Belongs to the tannase family.</text>
</comment>
<keyword evidence="4" id="KW-0732">Signal</keyword>
<dbReference type="AlphaFoldDB" id="A0A0F7KN65"/>
<keyword evidence="5" id="KW-0378">Hydrolase</keyword>
<keyword evidence="7" id="KW-1015">Disulfide bond</keyword>
<evidence type="ECO:0000256" key="4">
    <source>
        <dbReference type="ARBA" id="ARBA00022729"/>
    </source>
</evidence>
<dbReference type="GO" id="GO:0046872">
    <property type="term" value="F:metal ion binding"/>
    <property type="evidence" value="ECO:0007669"/>
    <property type="project" value="UniProtKB-KW"/>
</dbReference>
<keyword evidence="6" id="KW-0106">Calcium</keyword>
<protein>
    <submittedName>
        <fullName evidence="8">Tannase and feruloyl esterase</fullName>
    </submittedName>
</protein>
<evidence type="ECO:0000256" key="7">
    <source>
        <dbReference type="ARBA" id="ARBA00023157"/>
    </source>
</evidence>
<evidence type="ECO:0000256" key="3">
    <source>
        <dbReference type="ARBA" id="ARBA00022723"/>
    </source>
</evidence>
<evidence type="ECO:0000256" key="1">
    <source>
        <dbReference type="ARBA" id="ARBA00006249"/>
    </source>
</evidence>
<dbReference type="EMBL" id="CP011452">
    <property type="protein sequence ID" value="AKH41973.1"/>
    <property type="molecule type" value="Genomic_DNA"/>
</dbReference>
<proteinExistence type="inferred from homology"/>
<dbReference type="SUPFAM" id="SSF53474">
    <property type="entry name" value="alpha/beta-Hydrolases"/>
    <property type="match status" value="1"/>
</dbReference>
<keyword evidence="3" id="KW-0479">Metal-binding</keyword>
<dbReference type="Gene3D" id="3.40.50.1820">
    <property type="entry name" value="alpha/beta hydrolase"/>
    <property type="match status" value="1"/>
</dbReference>
<dbReference type="Proteomes" id="UP000034392">
    <property type="component" value="Chromosome"/>
</dbReference>
<dbReference type="Pfam" id="PF07519">
    <property type="entry name" value="Tannase"/>
    <property type="match status" value="1"/>
</dbReference>
<organism evidence="8 9">
    <name type="scientific">Croceibacterium atlanticum</name>
    <dbReference type="NCBI Taxonomy" id="1267766"/>
    <lineage>
        <taxon>Bacteria</taxon>
        <taxon>Pseudomonadati</taxon>
        <taxon>Pseudomonadota</taxon>
        <taxon>Alphaproteobacteria</taxon>
        <taxon>Sphingomonadales</taxon>
        <taxon>Erythrobacteraceae</taxon>
        <taxon>Croceibacterium</taxon>
    </lineage>
</organism>
<dbReference type="PANTHER" id="PTHR33938:SF15">
    <property type="entry name" value="FERULOYL ESTERASE B-RELATED"/>
    <property type="match status" value="1"/>
</dbReference>
<name>A0A0F7KN65_9SPHN</name>
<dbReference type="PATRIC" id="fig|1267766.3.peg.930"/>
<dbReference type="PANTHER" id="PTHR33938">
    <property type="entry name" value="FERULOYL ESTERASE B-RELATED"/>
    <property type="match status" value="1"/>
</dbReference>
<dbReference type="InterPro" id="IPR029058">
    <property type="entry name" value="AB_hydrolase_fold"/>
</dbReference>
<sequence>MRMKIAAAVGLAALAAGCASNEGEAGTSITLAGAEACSADQIGSLDGETKWVEAAEGLPAYCEVTATLHPAEGSDIGVVYRLPESWNGKILGIGGGGWAGNVTLMAASEGLKKGYATLQTDGGNAGTDVWNNGWIAENPEAAKDFSYRAIHELTVAGKQLVEAVYGQKQDRAYFQGCSTGGRMALMEAQRFPDDYDAISAGAPVYSLQVQTSAVLRNNTFARNNGGFSAEDLQLANNAALAACDSADGVEDGIINDPRQCSWDPAELQCDGAKTDSCLAPAQVTALKTIYEGIRTPEDEWAMFPMSKGGETGWSLFVGTEGTGEDATGGGGLKNLEPLLFGGRSVDFATLSAEKDVPELRSSDFARMYEATDPDLSAFFANGGKLILWHGENDPGPSPVGANDYARAVLNTAEGASDNMRYFLLPGVEHCAGGPGADMIEWLDTLDDWASGGEAPERVIGTKRDGSLTRPHCAWPNVAEYKGEGEANDPANWQCVARKS</sequence>
<gene>
    <name evidence="8" type="ORF">WYH_00925</name>
</gene>
<dbReference type="RefSeq" id="WP_156320066.1">
    <property type="nucleotide sequence ID" value="NZ_CP011452.2"/>
</dbReference>
<dbReference type="STRING" id="1267766.WYH_00925"/>
<evidence type="ECO:0000313" key="9">
    <source>
        <dbReference type="Proteomes" id="UP000034392"/>
    </source>
</evidence>
<keyword evidence="9" id="KW-1185">Reference proteome</keyword>
<evidence type="ECO:0000256" key="2">
    <source>
        <dbReference type="ARBA" id="ARBA00022487"/>
    </source>
</evidence>
<dbReference type="InterPro" id="IPR011118">
    <property type="entry name" value="Tannase/feruloyl_esterase"/>
</dbReference>
<reference evidence="8" key="1">
    <citation type="submission" date="2015-05" db="EMBL/GenBank/DDBJ databases">
        <title>The complete genome of Altererythrobacter atlanticus strain 26DY36.</title>
        <authorList>
            <person name="Wu Y.-H."/>
            <person name="Cheng H."/>
            <person name="Wu X.-W."/>
        </authorList>
    </citation>
    <scope>NUCLEOTIDE SEQUENCE [LARGE SCALE GENOMIC DNA]</scope>
    <source>
        <strain evidence="8">26DY36</strain>
    </source>
</reference>
<dbReference type="GO" id="GO:0052689">
    <property type="term" value="F:carboxylic ester hydrolase activity"/>
    <property type="evidence" value="ECO:0007669"/>
    <property type="project" value="UniProtKB-KW"/>
</dbReference>
<dbReference type="OrthoDB" id="7197884at2"/>
<dbReference type="PROSITE" id="PS51257">
    <property type="entry name" value="PROKAR_LIPOPROTEIN"/>
    <property type="match status" value="1"/>
</dbReference>
<keyword evidence="2" id="KW-0719">Serine esterase</keyword>